<proteinExistence type="predicted"/>
<dbReference type="AlphaFoldDB" id="A0A8E1RZN3"/>
<protein>
    <submittedName>
        <fullName evidence="1">Uncharacterized protein</fullName>
    </submittedName>
</protein>
<dbReference type="EMBL" id="LDSE01000015">
    <property type="protein sequence ID" value="KTS68317.1"/>
    <property type="molecule type" value="Genomic_DNA"/>
</dbReference>
<organism evidence="1 2">
    <name type="scientific">Pantoea dispersa</name>
    <dbReference type="NCBI Taxonomy" id="59814"/>
    <lineage>
        <taxon>Bacteria</taxon>
        <taxon>Pseudomonadati</taxon>
        <taxon>Pseudomonadota</taxon>
        <taxon>Gammaproteobacteria</taxon>
        <taxon>Enterobacterales</taxon>
        <taxon>Erwiniaceae</taxon>
        <taxon>Pantoea</taxon>
    </lineage>
</organism>
<evidence type="ECO:0000313" key="1">
    <source>
        <dbReference type="EMBL" id="KTS68317.1"/>
    </source>
</evidence>
<gene>
    <name evidence="1" type="ORF">SA3R_08205</name>
</gene>
<name>A0A8E1RZN3_9GAMM</name>
<reference evidence="1 2" key="1">
    <citation type="journal article" date="2016" name="Front. Microbiol.">
        <title>Genomic Resource of Rice Seed Associated Bacteria.</title>
        <authorList>
            <person name="Midha S."/>
            <person name="Bansal K."/>
            <person name="Sharma S."/>
            <person name="Kumar N."/>
            <person name="Patil P.P."/>
            <person name="Chaudhry V."/>
            <person name="Patil P.B."/>
        </authorList>
    </citation>
    <scope>NUCLEOTIDE SEQUENCE [LARGE SCALE GENOMIC DNA]</scope>
    <source>
        <strain evidence="1 2">SA3</strain>
    </source>
</reference>
<evidence type="ECO:0000313" key="2">
    <source>
        <dbReference type="Proteomes" id="UP000071979"/>
    </source>
</evidence>
<sequence>MTVRDIADAMTTSHEGFAGLVCDSIAFSLARELTDEEQAQIYNITGRAVSDAICQPEGVSESDDKALSPSQFCDLTDYLYSYGVFSGPGGIQGNEFMSLTVIDEPTDEPEGRKIYLRDRYPFAVYDFDTGYTILRS</sequence>
<comment type="caution">
    <text evidence="1">The sequence shown here is derived from an EMBL/GenBank/DDBJ whole genome shotgun (WGS) entry which is preliminary data.</text>
</comment>
<accession>A0A8E1RZN3</accession>
<dbReference type="Proteomes" id="UP000071979">
    <property type="component" value="Unassembled WGS sequence"/>
</dbReference>